<dbReference type="Pfam" id="PF10970">
    <property type="entry name" value="GerPE"/>
    <property type="match status" value="1"/>
</dbReference>
<accession>A0ABY4GQN3</accession>
<proteinExistence type="predicted"/>
<protein>
    <submittedName>
        <fullName evidence="1">Spore germination protein GerPE</fullName>
    </submittedName>
</protein>
<dbReference type="EMBL" id="CP095071">
    <property type="protein sequence ID" value="UOQ86549.1"/>
    <property type="molecule type" value="Genomic_DNA"/>
</dbReference>
<dbReference type="InterPro" id="IPR024496">
    <property type="entry name" value="Spore_germ_GerPE"/>
</dbReference>
<dbReference type="Proteomes" id="UP000831537">
    <property type="component" value="Chromosome"/>
</dbReference>
<evidence type="ECO:0000313" key="2">
    <source>
        <dbReference type="Proteomes" id="UP000831537"/>
    </source>
</evidence>
<reference evidence="1 2" key="1">
    <citation type="submission" date="2022-04" db="EMBL/GenBank/DDBJ databases">
        <title>Gracilibacillus sp. isolated from saltern.</title>
        <authorList>
            <person name="Won M."/>
            <person name="Lee C.-M."/>
            <person name="Woen H.-Y."/>
            <person name="Kwon S.-W."/>
        </authorList>
    </citation>
    <scope>NUCLEOTIDE SEQUENCE [LARGE SCALE GENOMIC DNA]</scope>
    <source>
        <strain evidence="1 2">SSPM10-3</strain>
    </source>
</reference>
<dbReference type="RefSeq" id="WP_244746914.1">
    <property type="nucleotide sequence ID" value="NZ_CP095071.1"/>
</dbReference>
<organism evidence="1 2">
    <name type="scientific">Gracilibacillus salinarum</name>
    <dbReference type="NCBI Taxonomy" id="2932255"/>
    <lineage>
        <taxon>Bacteria</taxon>
        <taxon>Bacillati</taxon>
        <taxon>Bacillota</taxon>
        <taxon>Bacilli</taxon>
        <taxon>Bacillales</taxon>
        <taxon>Bacillaceae</taxon>
        <taxon>Gracilibacillus</taxon>
    </lineage>
</organism>
<name>A0ABY4GQN3_9BACI</name>
<sequence length="124" mass="13805">MTRVKQLKMESLSYSSIFQIGDAKEIEPRADVLAVQKEGGISSDKGFELEQYPIFNTELYPLQDHETVTGEHCNHHPNISVSSIFINGVSSSGVVQLGSNKHINAISKIKHIRMLTDNNKGENH</sequence>
<gene>
    <name evidence="1" type="ORF">MUN87_06585</name>
</gene>
<evidence type="ECO:0000313" key="1">
    <source>
        <dbReference type="EMBL" id="UOQ86549.1"/>
    </source>
</evidence>
<keyword evidence="2" id="KW-1185">Reference proteome</keyword>